<protein>
    <submittedName>
        <fullName evidence="2">Uncharacterized protein</fullName>
    </submittedName>
</protein>
<accession>A0AAE0EUY0</accession>
<dbReference type="Proteomes" id="UP001190700">
    <property type="component" value="Unassembled WGS sequence"/>
</dbReference>
<name>A0AAE0EUY0_9CHLO</name>
<comment type="caution">
    <text evidence="2">The sequence shown here is derived from an EMBL/GenBank/DDBJ whole genome shotgun (WGS) entry which is preliminary data.</text>
</comment>
<evidence type="ECO:0000313" key="3">
    <source>
        <dbReference type="Proteomes" id="UP001190700"/>
    </source>
</evidence>
<reference evidence="2 3" key="1">
    <citation type="journal article" date="2015" name="Genome Biol. Evol.">
        <title>Comparative Genomics of a Bacterivorous Green Alga Reveals Evolutionary Causalities and Consequences of Phago-Mixotrophic Mode of Nutrition.</title>
        <authorList>
            <person name="Burns J.A."/>
            <person name="Paasch A."/>
            <person name="Narechania A."/>
            <person name="Kim E."/>
        </authorList>
    </citation>
    <scope>NUCLEOTIDE SEQUENCE [LARGE SCALE GENOMIC DNA]</scope>
    <source>
        <strain evidence="2 3">PLY_AMNH</strain>
    </source>
</reference>
<feature type="region of interest" description="Disordered" evidence="1">
    <location>
        <begin position="38"/>
        <end position="62"/>
    </location>
</feature>
<gene>
    <name evidence="2" type="ORF">CYMTET_50261</name>
</gene>
<evidence type="ECO:0000313" key="2">
    <source>
        <dbReference type="EMBL" id="KAK3239845.1"/>
    </source>
</evidence>
<feature type="compositionally biased region" description="Basic and acidic residues" evidence="1">
    <location>
        <begin position="1"/>
        <end position="10"/>
    </location>
</feature>
<dbReference type="AlphaFoldDB" id="A0AAE0EUY0"/>
<evidence type="ECO:0000256" key="1">
    <source>
        <dbReference type="SAM" id="MobiDB-lite"/>
    </source>
</evidence>
<proteinExistence type="predicted"/>
<dbReference type="EMBL" id="LGRX02033804">
    <property type="protein sequence ID" value="KAK3239845.1"/>
    <property type="molecule type" value="Genomic_DNA"/>
</dbReference>
<organism evidence="2 3">
    <name type="scientific">Cymbomonas tetramitiformis</name>
    <dbReference type="NCBI Taxonomy" id="36881"/>
    <lineage>
        <taxon>Eukaryota</taxon>
        <taxon>Viridiplantae</taxon>
        <taxon>Chlorophyta</taxon>
        <taxon>Pyramimonadophyceae</taxon>
        <taxon>Pyramimonadales</taxon>
        <taxon>Pyramimonadaceae</taxon>
        <taxon>Cymbomonas</taxon>
    </lineage>
</organism>
<sequence length="220" mass="25373">MGQGSDEYHKSPMPHCTGAKEDDREKFITDLGDVTAEQGRLHRERQRRRMNSSAATNLSEEQKKAFKLHPQDLRGMYERLPSMMKNRGEDCRIPSEAYTWFSEITQRAGQWAPRLDVGDQWAVSRPVESTDEEGVLSSEYRIKGVSLEGLAGTDGKESSMYKWALRKFVIELNKRFPMRGTKEKRGMLRVAQNQKANQDGDNFVEVCRRQHGKSRLVEEF</sequence>
<feature type="region of interest" description="Disordered" evidence="1">
    <location>
        <begin position="1"/>
        <end position="23"/>
    </location>
</feature>
<keyword evidence="3" id="KW-1185">Reference proteome</keyword>